<gene>
    <name evidence="2" type="ORF">Thpro_022425</name>
</gene>
<dbReference type="InterPro" id="IPR001387">
    <property type="entry name" value="Cro/C1-type_HTH"/>
</dbReference>
<dbReference type="SUPFAM" id="SSF47413">
    <property type="entry name" value="lambda repressor-like DNA-binding domains"/>
    <property type="match status" value="1"/>
</dbReference>
<evidence type="ECO:0000313" key="2">
    <source>
        <dbReference type="EMBL" id="OBS08175.1"/>
    </source>
</evidence>
<dbReference type="GO" id="GO:0003677">
    <property type="term" value="F:DNA binding"/>
    <property type="evidence" value="ECO:0007669"/>
    <property type="project" value="InterPro"/>
</dbReference>
<evidence type="ECO:0000259" key="1">
    <source>
        <dbReference type="PROSITE" id="PS50943"/>
    </source>
</evidence>
<name>A0A1A6C0U1_9GAMM</name>
<accession>A0A1A6C0U1</accession>
<dbReference type="AlphaFoldDB" id="A0A1A6C0U1"/>
<dbReference type="EMBL" id="JQSG02000006">
    <property type="protein sequence ID" value="OBS08175.1"/>
    <property type="molecule type" value="Genomic_DNA"/>
</dbReference>
<keyword evidence="3" id="KW-1185">Reference proteome</keyword>
<comment type="caution">
    <text evidence="2">The sequence shown here is derived from an EMBL/GenBank/DDBJ whole genome shotgun (WGS) entry which is preliminary data.</text>
</comment>
<dbReference type="InterPro" id="IPR010982">
    <property type="entry name" value="Lambda_DNA-bd_dom_sf"/>
</dbReference>
<dbReference type="CDD" id="cd00093">
    <property type="entry name" value="HTH_XRE"/>
    <property type="match status" value="1"/>
</dbReference>
<organism evidence="2 3">
    <name type="scientific">Acidihalobacter prosperus</name>
    <dbReference type="NCBI Taxonomy" id="160660"/>
    <lineage>
        <taxon>Bacteria</taxon>
        <taxon>Pseudomonadati</taxon>
        <taxon>Pseudomonadota</taxon>
        <taxon>Gammaproteobacteria</taxon>
        <taxon>Chromatiales</taxon>
        <taxon>Ectothiorhodospiraceae</taxon>
        <taxon>Acidihalobacter</taxon>
    </lineage>
</organism>
<feature type="domain" description="HTH cro/C1-type" evidence="1">
    <location>
        <begin position="36"/>
        <end position="85"/>
    </location>
</feature>
<dbReference type="Pfam" id="PF01381">
    <property type="entry name" value="HTH_3"/>
    <property type="match status" value="1"/>
</dbReference>
<dbReference type="Gene3D" id="1.10.260.40">
    <property type="entry name" value="lambda repressor-like DNA-binding domains"/>
    <property type="match status" value="1"/>
</dbReference>
<dbReference type="STRING" id="160660.BJI67_14600"/>
<dbReference type="Proteomes" id="UP000029273">
    <property type="component" value="Unassembled WGS sequence"/>
</dbReference>
<reference evidence="2 3" key="1">
    <citation type="journal article" date="2014" name="Genome Announc.">
        <title>Draft Genome Sequence of the Iron-Oxidizing, Acidophilic, and Halotolerant 'Thiobacillus prosperus' Type Strain DSM 5130.</title>
        <authorList>
            <person name="Ossandon F.J."/>
            <person name="Cardenas J.P."/>
            <person name="Corbett M."/>
            <person name="Quatrini R."/>
            <person name="Holmes D.S."/>
            <person name="Watkin E."/>
        </authorList>
    </citation>
    <scope>NUCLEOTIDE SEQUENCE [LARGE SCALE GENOMIC DNA]</scope>
    <source>
        <strain evidence="2 3">DSM 5130</strain>
    </source>
</reference>
<proteinExistence type="predicted"/>
<dbReference type="PROSITE" id="PS50943">
    <property type="entry name" value="HTH_CROC1"/>
    <property type="match status" value="1"/>
</dbReference>
<protein>
    <submittedName>
        <fullName evidence="2">Transcriptional regulator</fullName>
    </submittedName>
</protein>
<evidence type="ECO:0000313" key="3">
    <source>
        <dbReference type="Proteomes" id="UP000029273"/>
    </source>
</evidence>
<sequence>MNNILTMNESFLFLSENEIAQRIASAAKAYRLSPRAANMTQQALADKAGVSVGTIKRFEKTGIITLPNLIAVFRSLGLLQNVAALLPEVPEVSPMEALLAEERKRKPMRVRKPRAKG</sequence>